<name>A0A0W8E3V9_9ZZZZ</name>
<dbReference type="EMBL" id="LNQE01001896">
    <property type="protein sequence ID" value="KUG03011.1"/>
    <property type="molecule type" value="Genomic_DNA"/>
</dbReference>
<evidence type="ECO:0000256" key="1">
    <source>
        <dbReference type="SAM" id="Coils"/>
    </source>
</evidence>
<accession>A0A0W8E3V9</accession>
<protein>
    <recommendedName>
        <fullName evidence="5">DUF2339 domain-containing protein</fullName>
    </recommendedName>
</protein>
<feature type="transmembrane region" description="Helical" evidence="3">
    <location>
        <begin position="83"/>
        <end position="100"/>
    </location>
</feature>
<dbReference type="InterPro" id="IPR019286">
    <property type="entry name" value="DUF2339_TM"/>
</dbReference>
<proteinExistence type="predicted"/>
<evidence type="ECO:0000313" key="4">
    <source>
        <dbReference type="EMBL" id="KUG03011.1"/>
    </source>
</evidence>
<dbReference type="Pfam" id="PF10101">
    <property type="entry name" value="DUF2339"/>
    <property type="match status" value="1"/>
</dbReference>
<reference evidence="4" key="1">
    <citation type="journal article" date="2015" name="Proc. Natl. Acad. Sci. U.S.A.">
        <title>Networks of energetic and metabolic interactions define dynamics in microbial communities.</title>
        <authorList>
            <person name="Embree M."/>
            <person name="Liu J.K."/>
            <person name="Al-Bassam M.M."/>
            <person name="Zengler K."/>
        </authorList>
    </citation>
    <scope>NUCLEOTIDE SEQUENCE</scope>
</reference>
<keyword evidence="3" id="KW-0472">Membrane</keyword>
<feature type="transmembrane region" description="Helical" evidence="3">
    <location>
        <begin position="300"/>
        <end position="320"/>
    </location>
</feature>
<feature type="transmembrane region" description="Helical" evidence="3">
    <location>
        <begin position="276"/>
        <end position="293"/>
    </location>
</feature>
<keyword evidence="1" id="KW-0175">Coiled coil</keyword>
<feature type="transmembrane region" description="Helical" evidence="3">
    <location>
        <begin position="166"/>
        <end position="185"/>
    </location>
</feature>
<feature type="region of interest" description="Disordered" evidence="2">
    <location>
        <begin position="32"/>
        <end position="63"/>
    </location>
</feature>
<feature type="coiled-coil region" evidence="1">
    <location>
        <begin position="4"/>
        <end position="31"/>
    </location>
</feature>
<keyword evidence="3" id="KW-0812">Transmembrane</keyword>
<sequence length="584" mass="64879">MDERERFLEEMEDIKRRLAALERSVSSLNQVMQQQTISKGAAPGASYPSARTSPSLTPSPDSTKKMKDTLFKDGLEMLIGKNLLNRVGIIVLLFAVGYFLKYSFDNGWIGELGRVAIGFLAGLSFLVAGDINMRRGYKYFSQGLSGGGIAIIYLSTFAAVNYYQLISAYTAFSLLIITTLAGGLLARRQDALGLAILAALGGFLAPFLIGSQGRIDLLTLLLYICILDLGVLYLAYYKNWRSLNILAFLGTALAYTVNSTMYAVQNGPSVWTNQSFLTIYFVIFGALAFFYNVRYHKPTTFSDLFILTLNGGFFFGASYANLNYYYGEWMGILAVALTLLYLSVALALQRKEWGDRLLFLSLLGMGLVFLTIAIPLQFNEHWVTAAWLVEALVLIFMGYKAGNKMVLISGLGLLLLTTPNSVSAPYFADPPIPLFNHHSLDAILGIGGYILAAYIFYPPSGSRIRPVLRWGTIMIAIILTLSHLSWEVNNLLQYFRLDYSAGFAVSLSWVILAVILILWGMLKDLEIIRYISLALFAVTTLKIMFIDLNYMPMVYRIIILTVVGAVLVGVSFAYQKKEKKEAEL</sequence>
<feature type="transmembrane region" description="Helical" evidence="3">
    <location>
        <begin position="406"/>
        <end position="428"/>
    </location>
</feature>
<dbReference type="PANTHER" id="PTHR38434:SF1">
    <property type="entry name" value="BLL2549 PROTEIN"/>
    <property type="match status" value="1"/>
</dbReference>
<dbReference type="PANTHER" id="PTHR38434">
    <property type="entry name" value="BLL2549 PROTEIN"/>
    <property type="match status" value="1"/>
</dbReference>
<gene>
    <name evidence="4" type="ORF">ASZ90_019554</name>
</gene>
<feature type="transmembrane region" description="Helical" evidence="3">
    <location>
        <begin position="357"/>
        <end position="376"/>
    </location>
</feature>
<feature type="transmembrane region" description="Helical" evidence="3">
    <location>
        <begin position="467"/>
        <end position="486"/>
    </location>
</feature>
<feature type="compositionally biased region" description="Low complexity" evidence="2">
    <location>
        <begin position="52"/>
        <end position="61"/>
    </location>
</feature>
<keyword evidence="3" id="KW-1133">Transmembrane helix</keyword>
<evidence type="ECO:0008006" key="5">
    <source>
        <dbReference type="Google" id="ProtNLM"/>
    </source>
</evidence>
<dbReference type="AlphaFoldDB" id="A0A0W8E3V9"/>
<feature type="transmembrane region" description="Helical" evidence="3">
    <location>
        <begin position="192"/>
        <end position="211"/>
    </location>
</feature>
<feature type="transmembrane region" description="Helical" evidence="3">
    <location>
        <begin position="112"/>
        <end position="131"/>
    </location>
</feature>
<evidence type="ECO:0000256" key="3">
    <source>
        <dbReference type="SAM" id="Phobius"/>
    </source>
</evidence>
<feature type="transmembrane region" description="Helical" evidence="3">
    <location>
        <begin position="243"/>
        <end position="264"/>
    </location>
</feature>
<feature type="transmembrane region" description="Helical" evidence="3">
    <location>
        <begin position="434"/>
        <end position="455"/>
    </location>
</feature>
<organism evidence="4">
    <name type="scientific">hydrocarbon metagenome</name>
    <dbReference type="NCBI Taxonomy" id="938273"/>
    <lineage>
        <taxon>unclassified sequences</taxon>
        <taxon>metagenomes</taxon>
        <taxon>ecological metagenomes</taxon>
    </lineage>
</organism>
<feature type="transmembrane region" description="Helical" evidence="3">
    <location>
        <begin position="501"/>
        <end position="520"/>
    </location>
</feature>
<evidence type="ECO:0000256" key="2">
    <source>
        <dbReference type="SAM" id="MobiDB-lite"/>
    </source>
</evidence>
<feature type="transmembrane region" description="Helical" evidence="3">
    <location>
        <begin position="143"/>
        <end position="160"/>
    </location>
</feature>
<feature type="transmembrane region" description="Helical" evidence="3">
    <location>
        <begin position="554"/>
        <end position="574"/>
    </location>
</feature>
<feature type="transmembrane region" description="Helical" evidence="3">
    <location>
        <begin position="326"/>
        <end position="348"/>
    </location>
</feature>
<feature type="transmembrane region" description="Helical" evidence="3">
    <location>
        <begin position="382"/>
        <end position="399"/>
    </location>
</feature>
<comment type="caution">
    <text evidence="4">The sequence shown here is derived from an EMBL/GenBank/DDBJ whole genome shotgun (WGS) entry which is preliminary data.</text>
</comment>
<feature type="transmembrane region" description="Helical" evidence="3">
    <location>
        <begin position="217"/>
        <end position="236"/>
    </location>
</feature>
<feature type="transmembrane region" description="Helical" evidence="3">
    <location>
        <begin position="527"/>
        <end position="548"/>
    </location>
</feature>